<keyword evidence="3 4" id="KW-0862">Zinc</keyword>
<dbReference type="AlphaFoldDB" id="A0A8C3YVG0"/>
<reference evidence="7" key="1">
    <citation type="submission" date="2025-08" db="UniProtKB">
        <authorList>
            <consortium name="Ensembl"/>
        </authorList>
    </citation>
    <scope>IDENTIFICATION</scope>
</reference>
<dbReference type="InterPro" id="IPR013083">
    <property type="entry name" value="Znf_RING/FYVE/PHD"/>
</dbReference>
<dbReference type="GO" id="GO:0032480">
    <property type="term" value="P:negative regulation of type I interferon production"/>
    <property type="evidence" value="ECO:0007669"/>
    <property type="project" value="Ensembl"/>
</dbReference>
<dbReference type="Proteomes" id="UP000694540">
    <property type="component" value="Unplaced"/>
</dbReference>
<dbReference type="GO" id="GO:0008270">
    <property type="term" value="F:zinc ion binding"/>
    <property type="evidence" value="ECO:0007669"/>
    <property type="project" value="UniProtKB-KW"/>
</dbReference>
<feature type="compositionally biased region" description="Polar residues" evidence="5">
    <location>
        <begin position="227"/>
        <end position="237"/>
    </location>
</feature>
<keyword evidence="1 4" id="KW-0479">Metal-binding</keyword>
<organism evidence="7 8">
    <name type="scientific">Catagonus wagneri</name>
    <name type="common">Chacoan peccary</name>
    <dbReference type="NCBI Taxonomy" id="51154"/>
    <lineage>
        <taxon>Eukaryota</taxon>
        <taxon>Metazoa</taxon>
        <taxon>Chordata</taxon>
        <taxon>Craniata</taxon>
        <taxon>Vertebrata</taxon>
        <taxon>Euteleostomi</taxon>
        <taxon>Mammalia</taxon>
        <taxon>Eutheria</taxon>
        <taxon>Laurasiatheria</taxon>
        <taxon>Artiodactyla</taxon>
        <taxon>Suina</taxon>
        <taxon>Tayassuidae</taxon>
        <taxon>Catagonus</taxon>
    </lineage>
</organism>
<feature type="zinc finger region" description="TRAF-type" evidence="4">
    <location>
        <begin position="22"/>
        <end position="88"/>
    </location>
</feature>
<gene>
    <name evidence="7" type="primary">XAF1</name>
</gene>
<accession>A0A8C3YVG0</accession>
<feature type="domain" description="TRAF-type" evidence="6">
    <location>
        <begin position="22"/>
        <end position="88"/>
    </location>
</feature>
<dbReference type="Pfam" id="PF18608">
    <property type="entry name" value="XAF1_C"/>
    <property type="match status" value="1"/>
</dbReference>
<feature type="compositionally biased region" description="Polar residues" evidence="5">
    <location>
        <begin position="190"/>
        <end position="203"/>
    </location>
</feature>
<dbReference type="Gene3D" id="6.10.250.1730">
    <property type="match status" value="1"/>
</dbReference>
<evidence type="ECO:0000256" key="1">
    <source>
        <dbReference type="ARBA" id="ARBA00022723"/>
    </source>
</evidence>
<evidence type="ECO:0000313" key="7">
    <source>
        <dbReference type="Ensembl" id="ENSCWAP00000028946.1"/>
    </source>
</evidence>
<dbReference type="GO" id="GO:0032481">
    <property type="term" value="P:positive regulation of type I interferon production"/>
    <property type="evidence" value="ECO:0007669"/>
    <property type="project" value="Ensembl"/>
</dbReference>
<dbReference type="InterPro" id="IPR051986">
    <property type="entry name" value="Innate_Immune_Apopt_Reg"/>
</dbReference>
<dbReference type="GO" id="GO:0005654">
    <property type="term" value="C:nucleoplasm"/>
    <property type="evidence" value="ECO:0007669"/>
    <property type="project" value="Ensembl"/>
</dbReference>
<dbReference type="Ensembl" id="ENSCWAT00000031366.1">
    <property type="protein sequence ID" value="ENSCWAP00000028946.1"/>
    <property type="gene ID" value="ENSCWAG00000021716.1"/>
</dbReference>
<dbReference type="InterPro" id="IPR041386">
    <property type="entry name" value="XAF1_C"/>
</dbReference>
<evidence type="ECO:0000256" key="4">
    <source>
        <dbReference type="PROSITE-ProRule" id="PRU00207"/>
    </source>
</evidence>
<dbReference type="InterPro" id="IPR031220">
    <property type="entry name" value="XAF1_C_sf"/>
</dbReference>
<dbReference type="GO" id="GO:0005739">
    <property type="term" value="C:mitochondrion"/>
    <property type="evidence" value="ECO:0007669"/>
    <property type="project" value="Ensembl"/>
</dbReference>
<dbReference type="GeneTree" id="ENSGT00530000063869"/>
<feature type="region of interest" description="Disordered" evidence="5">
    <location>
        <begin position="181"/>
        <end position="244"/>
    </location>
</feature>
<dbReference type="GO" id="GO:0006915">
    <property type="term" value="P:apoptotic process"/>
    <property type="evidence" value="ECO:0007669"/>
    <property type="project" value="InterPro"/>
</dbReference>
<evidence type="ECO:0000256" key="2">
    <source>
        <dbReference type="ARBA" id="ARBA00022771"/>
    </source>
</evidence>
<dbReference type="GO" id="GO:0035456">
    <property type="term" value="P:response to interferon-beta"/>
    <property type="evidence" value="ECO:0007669"/>
    <property type="project" value="Ensembl"/>
</dbReference>
<dbReference type="PROSITE" id="PS50145">
    <property type="entry name" value="ZF_TRAF"/>
    <property type="match status" value="1"/>
</dbReference>
<name>A0A8C3YVG0_9CETA</name>
<evidence type="ECO:0000313" key="8">
    <source>
        <dbReference type="Proteomes" id="UP000694540"/>
    </source>
</evidence>
<evidence type="ECO:0000259" key="6">
    <source>
        <dbReference type="PROSITE" id="PS50145"/>
    </source>
</evidence>
<dbReference type="InterPro" id="IPR001293">
    <property type="entry name" value="Znf_TRAF"/>
</dbReference>
<dbReference type="PANTHER" id="PTHR16295">
    <property type="entry name" value="TRAF-TYPE ZINC FINGER PROTEIN-RELATED"/>
    <property type="match status" value="1"/>
</dbReference>
<keyword evidence="2 4" id="KW-0863">Zinc-finger</keyword>
<evidence type="ECO:0000256" key="5">
    <source>
        <dbReference type="SAM" id="MobiDB-lite"/>
    </source>
</evidence>
<proteinExistence type="predicted"/>
<dbReference type="GO" id="GO:0006511">
    <property type="term" value="P:ubiquitin-dependent protein catabolic process"/>
    <property type="evidence" value="ECO:0007669"/>
    <property type="project" value="Ensembl"/>
</dbReference>
<keyword evidence="8" id="KW-1185">Reference proteome</keyword>
<dbReference type="GO" id="GO:0140313">
    <property type="term" value="F:molecular sequestering activity"/>
    <property type="evidence" value="ECO:0007669"/>
    <property type="project" value="Ensembl"/>
</dbReference>
<evidence type="ECO:0000256" key="3">
    <source>
        <dbReference type="ARBA" id="ARBA00022833"/>
    </source>
</evidence>
<reference evidence="7" key="2">
    <citation type="submission" date="2025-09" db="UniProtKB">
        <authorList>
            <consortium name="Ensembl"/>
        </authorList>
    </citation>
    <scope>IDENTIFICATION</scope>
</reference>
<dbReference type="PANTHER" id="PTHR16295:SF17">
    <property type="entry name" value="XIAP-ASSOCIATED FACTOR 1"/>
    <property type="match status" value="1"/>
</dbReference>
<protein>
    <submittedName>
        <fullName evidence="7">XIAP associated factor 1</fullName>
    </submittedName>
</protein>
<sequence>MEGIFQVCRNCKRSASGHLALHETHCQLFLVLCPECKGPVLQTEVEEHRHGGHQQVGCAMCQQSLPRHLLEMHETKECQERLVECQFCELPVRLNKVEIHKRHCGRRTELCAHCGRYITLGVLAQHDMCRAEQTPLRRGKRIPGPESNICCHYCKHVLTGNKCFHHLDRCHPVSDSARYFPTGKPEMPPSSLSSEATENQTSTAEKDVRPKMKNVYGFPLPSEKSTRQAPRGTNKTTDPPLKSDAEDEAAYDILRGCSQCGILLPLPTLNQHQEKCWQLASSTGKQGRSSS</sequence>
<dbReference type="Gene3D" id="3.30.40.10">
    <property type="entry name" value="Zinc/RING finger domain, C3HC4 (zinc finger)"/>
    <property type="match status" value="2"/>
</dbReference>